<evidence type="ECO:0000256" key="3">
    <source>
        <dbReference type="ARBA" id="ARBA00022553"/>
    </source>
</evidence>
<dbReference type="Pfam" id="PF13188">
    <property type="entry name" value="PAS_8"/>
    <property type="match status" value="1"/>
</dbReference>
<dbReference type="PROSITE" id="PS50113">
    <property type="entry name" value="PAC"/>
    <property type="match status" value="1"/>
</dbReference>
<evidence type="ECO:0000313" key="8">
    <source>
        <dbReference type="EMBL" id="GAA4412904.1"/>
    </source>
</evidence>
<keyword evidence="4" id="KW-0808">Transferase</keyword>
<reference evidence="9" key="1">
    <citation type="journal article" date="2019" name="Int. J. Syst. Evol. Microbiol.">
        <title>The Global Catalogue of Microorganisms (GCM) 10K type strain sequencing project: providing services to taxonomists for standard genome sequencing and annotation.</title>
        <authorList>
            <consortium name="The Broad Institute Genomics Platform"/>
            <consortium name="The Broad Institute Genome Sequencing Center for Infectious Disease"/>
            <person name="Wu L."/>
            <person name="Ma J."/>
        </authorList>
    </citation>
    <scope>NUCLEOTIDE SEQUENCE [LARGE SCALE GENOMIC DNA]</scope>
    <source>
        <strain evidence="9">JCM 17925</strain>
    </source>
</reference>
<dbReference type="SUPFAM" id="SSF55785">
    <property type="entry name" value="PYP-like sensor domain (PAS domain)"/>
    <property type="match status" value="4"/>
</dbReference>
<gene>
    <name evidence="8" type="ORF">GCM10023187_40590</name>
</gene>
<proteinExistence type="predicted"/>
<sequence>MDFRVFEATPGISVIVLPNPPEYTHVAVSNDFIRISGLKREAVIGRGHFTFFPQSPLDPHFTGEQNLRASFAHIIAHKEPHRIPLQRYDVPNGDGTFSERYWQIHNAPILDEQGELMYIVHSAVDVSDQVKSEQRSQHTIQFLFDTSPIGIVAYEAMRDQTGAITDFRLRHYNRRANELSGISIQERETCTFRQIMHLLGTSHLFATFVDVVEQDLTIEKEQYVEQTSRWLAITGAKFLDGFQVTLTDITELKTSQQSLQKEILFSKGILNASLNGIYVLKAIRHTDGTVADFIFLQGNQKFTELTGHRIEDIIGKSLLTLFPHVSDSGFFQLLCQIIEGEEAHRQTMYFAKSFKRWYDYIAVRLGEDSVVVTFQEITTLKEFAMQIEHQKNLLDNILKHSPSGITVYAAIRNESRQVIDFQCIIANQAAEVFTQIPNEDRLAKTVLTITPEIKDSPIFRMAVATLETGEAFQTQYYHAPIQKWLELSVAKMDNEHLINVFTDITGRKEVQLRLEASNKELRRSNDELKQFAYVASHDLQEPLRKIRMFSNMISANLEPDHSLRSYLDKIDNSTVRMTGLIKSLLDYSRLSGTSFSTRFERVDLNVILQNVLADYEVTISQKHATVYSEALPTLEAIPIQMNQLFFNLIGNALKFVRKDVSPVITVKVQNVSDERKASFDQLQKDRSYVAISVQDNGIGFNQEYASKIFTIFQRLNDRSLFDGYGIGLALCKKVVDTHNGIIYAEGKPKEGATFTCILPYQQR</sequence>
<comment type="catalytic activity">
    <reaction evidence="1">
        <text>ATP + protein L-histidine = ADP + protein N-phospho-L-histidine.</text>
        <dbReference type="EC" id="2.7.13.3"/>
    </reaction>
</comment>
<protein>
    <recommendedName>
        <fullName evidence="2">histidine kinase</fullName>
        <ecNumber evidence="2">2.7.13.3</ecNumber>
    </recommendedName>
</protein>
<evidence type="ECO:0000256" key="5">
    <source>
        <dbReference type="ARBA" id="ARBA00022777"/>
    </source>
</evidence>
<evidence type="ECO:0000256" key="2">
    <source>
        <dbReference type="ARBA" id="ARBA00012438"/>
    </source>
</evidence>
<dbReference type="Gene3D" id="3.30.565.10">
    <property type="entry name" value="Histidine kinase-like ATPase, C-terminal domain"/>
    <property type="match status" value="1"/>
</dbReference>
<keyword evidence="5" id="KW-0418">Kinase</keyword>
<dbReference type="InterPro" id="IPR036890">
    <property type="entry name" value="HATPase_C_sf"/>
</dbReference>
<dbReference type="Pfam" id="PF00512">
    <property type="entry name" value="HisKA"/>
    <property type="match status" value="1"/>
</dbReference>
<evidence type="ECO:0000256" key="1">
    <source>
        <dbReference type="ARBA" id="ARBA00000085"/>
    </source>
</evidence>
<dbReference type="Pfam" id="PF13426">
    <property type="entry name" value="PAS_9"/>
    <property type="match status" value="2"/>
</dbReference>
<dbReference type="EC" id="2.7.13.3" evidence="2"/>
<dbReference type="Gene3D" id="3.30.450.20">
    <property type="entry name" value="PAS domain"/>
    <property type="match status" value="4"/>
</dbReference>
<evidence type="ECO:0000259" key="7">
    <source>
        <dbReference type="PROSITE" id="PS50113"/>
    </source>
</evidence>
<keyword evidence="3" id="KW-0597">Phosphoprotein</keyword>
<dbReference type="PROSITE" id="PS50109">
    <property type="entry name" value="HIS_KIN"/>
    <property type="match status" value="1"/>
</dbReference>
<name>A0ABP8KRS7_9BACT</name>
<dbReference type="InterPro" id="IPR003661">
    <property type="entry name" value="HisK_dim/P_dom"/>
</dbReference>
<organism evidence="8 9">
    <name type="scientific">Nibrella viscosa</name>
    <dbReference type="NCBI Taxonomy" id="1084524"/>
    <lineage>
        <taxon>Bacteria</taxon>
        <taxon>Pseudomonadati</taxon>
        <taxon>Bacteroidota</taxon>
        <taxon>Cytophagia</taxon>
        <taxon>Cytophagales</taxon>
        <taxon>Spirosomataceae</taxon>
        <taxon>Nibrella</taxon>
    </lineage>
</organism>
<keyword evidence="9" id="KW-1185">Reference proteome</keyword>
<accession>A0ABP8KRS7</accession>
<dbReference type="InterPro" id="IPR052162">
    <property type="entry name" value="Sensor_kinase/Photoreceptor"/>
</dbReference>
<dbReference type="PRINTS" id="PR00344">
    <property type="entry name" value="BCTRLSENSOR"/>
</dbReference>
<dbReference type="Gene3D" id="1.10.287.130">
    <property type="match status" value="1"/>
</dbReference>
<dbReference type="InterPro" id="IPR005467">
    <property type="entry name" value="His_kinase_dom"/>
</dbReference>
<feature type="domain" description="Histidine kinase" evidence="6">
    <location>
        <begin position="534"/>
        <end position="762"/>
    </location>
</feature>
<dbReference type="Pfam" id="PF02518">
    <property type="entry name" value="HATPase_c"/>
    <property type="match status" value="1"/>
</dbReference>
<dbReference type="InterPro" id="IPR035965">
    <property type="entry name" value="PAS-like_dom_sf"/>
</dbReference>
<dbReference type="CDD" id="cd00082">
    <property type="entry name" value="HisKA"/>
    <property type="match status" value="1"/>
</dbReference>
<feature type="domain" description="PAC" evidence="7">
    <location>
        <begin position="81"/>
        <end position="138"/>
    </location>
</feature>
<dbReference type="SMART" id="SM00388">
    <property type="entry name" value="HisKA"/>
    <property type="match status" value="1"/>
</dbReference>
<dbReference type="InterPro" id="IPR036097">
    <property type="entry name" value="HisK_dim/P_sf"/>
</dbReference>
<evidence type="ECO:0000256" key="4">
    <source>
        <dbReference type="ARBA" id="ARBA00022679"/>
    </source>
</evidence>
<dbReference type="PANTHER" id="PTHR43304">
    <property type="entry name" value="PHYTOCHROME-LIKE PROTEIN CPH1"/>
    <property type="match status" value="1"/>
</dbReference>
<dbReference type="SUPFAM" id="SSF47384">
    <property type="entry name" value="Homodimeric domain of signal transducing histidine kinase"/>
    <property type="match status" value="1"/>
</dbReference>
<comment type="caution">
    <text evidence="8">The sequence shown here is derived from an EMBL/GenBank/DDBJ whole genome shotgun (WGS) entry which is preliminary data.</text>
</comment>
<dbReference type="EMBL" id="BAABHB010000010">
    <property type="protein sequence ID" value="GAA4412904.1"/>
    <property type="molecule type" value="Genomic_DNA"/>
</dbReference>
<evidence type="ECO:0000313" key="9">
    <source>
        <dbReference type="Proteomes" id="UP001500936"/>
    </source>
</evidence>
<evidence type="ECO:0000259" key="6">
    <source>
        <dbReference type="PROSITE" id="PS50109"/>
    </source>
</evidence>
<dbReference type="SMART" id="SM00387">
    <property type="entry name" value="HATPase_c"/>
    <property type="match status" value="1"/>
</dbReference>
<dbReference type="InterPro" id="IPR000014">
    <property type="entry name" value="PAS"/>
</dbReference>
<dbReference type="InterPro" id="IPR004358">
    <property type="entry name" value="Sig_transdc_His_kin-like_C"/>
</dbReference>
<dbReference type="PANTHER" id="PTHR43304:SF1">
    <property type="entry name" value="PAC DOMAIN-CONTAINING PROTEIN"/>
    <property type="match status" value="1"/>
</dbReference>
<dbReference type="SUPFAM" id="SSF55874">
    <property type="entry name" value="ATPase domain of HSP90 chaperone/DNA topoisomerase II/histidine kinase"/>
    <property type="match status" value="1"/>
</dbReference>
<dbReference type="Proteomes" id="UP001500936">
    <property type="component" value="Unassembled WGS sequence"/>
</dbReference>
<dbReference type="InterPro" id="IPR000700">
    <property type="entry name" value="PAS-assoc_C"/>
</dbReference>
<dbReference type="InterPro" id="IPR003594">
    <property type="entry name" value="HATPase_dom"/>
</dbReference>